<keyword evidence="2" id="KW-1185">Reference proteome</keyword>
<dbReference type="EMBL" id="AY986977">
    <property type="protein sequence ID" value="AAX84886.1"/>
    <property type="molecule type" value="Genomic_DNA"/>
</dbReference>
<dbReference type="Proteomes" id="UP000001305">
    <property type="component" value="Segment"/>
</dbReference>
<evidence type="ECO:0000313" key="1">
    <source>
        <dbReference type="EMBL" id="AAX84886.1"/>
    </source>
</evidence>
<dbReference type="RefSeq" id="YP_239318.1">
    <property type="nucleotide sequence ID" value="NC_007024.1"/>
</dbReference>
<proteinExistence type="predicted"/>
<dbReference type="GeneID" id="5076565"/>
<reference evidence="1 2" key="1">
    <citation type="submission" date="2005-03" db="EMBL/GenBank/DDBJ databases">
        <title>Sequencing of bacteriophage Xp15 from Xanthomonas campestris pv. pelargonii and identification of the lysis genes.</title>
        <authorList>
            <person name="Ramadugu C."/>
            <person name="Gabriel D.W."/>
        </authorList>
    </citation>
    <scope>NUCLEOTIDE SEQUENCE [LARGE SCALE GENOMIC DNA]</scope>
</reference>
<protein>
    <submittedName>
        <fullName evidence="1">Uncharacterized protein</fullName>
    </submittedName>
</protein>
<dbReference type="KEGG" id="vg:5076565"/>
<name>Q52PS2_9CAUD</name>
<evidence type="ECO:0000313" key="2">
    <source>
        <dbReference type="Proteomes" id="UP000001305"/>
    </source>
</evidence>
<organism evidence="1 2">
    <name type="scientific">Xanthomonas phage Xp15</name>
    <dbReference type="NCBI Taxonomy" id="322855"/>
    <lineage>
        <taxon>Viruses</taxon>
        <taxon>Duplodnaviria</taxon>
        <taxon>Heunggongvirae</taxon>
        <taxon>Uroviricota</taxon>
        <taxon>Caudoviricetes</taxon>
        <taxon>Alachuavirus</taxon>
        <taxon>Alachuavirus Xp15</taxon>
    </lineage>
</organism>
<sequence length="102" mass="11888">MKLSPAYVRFVSEMVSILLAKYYMLGMDHLTTQERSLLIAFALVCLNKDVMSQIMEALENHGELPCKMWIEYVEFLRVHNDSGVQTSEDSVNQILEKFRDQR</sequence>
<accession>Q52PS2</accession>